<accession>A0ABZ3EZB1</accession>
<dbReference type="Pfam" id="PF12010">
    <property type="entry name" value="DUF3502"/>
    <property type="match status" value="1"/>
</dbReference>
<organism evidence="4 5">
    <name type="scientific">Kineothrix sedimenti</name>
    <dbReference type="NCBI Taxonomy" id="3123317"/>
    <lineage>
        <taxon>Bacteria</taxon>
        <taxon>Bacillati</taxon>
        <taxon>Bacillota</taxon>
        <taxon>Clostridia</taxon>
        <taxon>Lachnospirales</taxon>
        <taxon>Lachnospiraceae</taxon>
        <taxon>Kineothrix</taxon>
    </lineage>
</organism>
<protein>
    <submittedName>
        <fullName evidence="4">ABC transporter substrate-binding protein</fullName>
    </submittedName>
</protein>
<reference evidence="4 5" key="1">
    <citation type="submission" date="2024-02" db="EMBL/GenBank/DDBJ databases">
        <title>Bacterial strain from lacustrine sediment.</title>
        <authorList>
            <person name="Petit C."/>
            <person name="Fadhlaoui K."/>
        </authorList>
    </citation>
    <scope>NUCLEOTIDE SEQUENCE [LARGE SCALE GENOMIC DNA]</scope>
    <source>
        <strain evidence="4 5">IPX-CK</strain>
    </source>
</reference>
<keyword evidence="2" id="KW-0732">Signal</keyword>
<evidence type="ECO:0000259" key="3">
    <source>
        <dbReference type="Pfam" id="PF12010"/>
    </source>
</evidence>
<keyword evidence="5" id="KW-1185">Reference proteome</keyword>
<name>A0ABZ3EZB1_9FIRM</name>
<sequence>MKKKLLSLVLCIAMSATMLAGCGSTGSTETATDATETTETAETPAAEETAEAPAEAAALDTSEPVTLKWYLHGSTVNDDKAVMEKVNEYLGEKLNVTLEPIWGTWGDFDEGSTLAINGGDDVDIYFTCSWSANEYNSFAKKGAWVRLDDPETNLLANYGSDIWNALPEVLKTGAEIEGSDGYGVYALPAFKDFGTQNTWDINVTLLEKYGYTLDDIKNTDYYGFGDILKTVKEGEGADFYPLLVEGFVLERMVDNSIIVNGDSGSLNVLSYYIDPTDVSKDIGSKIVNKYATEEYKKFVEQTREYYEAGYIDPGCANKQTANDLRTSKQLSGSYLIGTQSYALGYEVQASQERGIEVAFVPCTPPYVDKTSTQGAMMAISTASKNPERAMAFLNLLNTDPYLMTLLEYGVEGTHYNLNDDGLVVFTAERDNYQPWRNGMGNITLLPPQEGEGKDFFTNTFIPYYEAAKAIPAFGYQFDPTNVETELAALANVGEEYALALSVGAIDPETALPEFLDKLEAAGMSTVVDEANAQLDAYFANAQ</sequence>
<feature type="domain" description="DUF3502" evidence="3">
    <location>
        <begin position="471"/>
        <end position="538"/>
    </location>
</feature>
<dbReference type="PANTHER" id="PTHR43649">
    <property type="entry name" value="ARABINOSE-BINDING PROTEIN-RELATED"/>
    <property type="match status" value="1"/>
</dbReference>
<evidence type="ECO:0000256" key="2">
    <source>
        <dbReference type="SAM" id="SignalP"/>
    </source>
</evidence>
<evidence type="ECO:0000313" key="4">
    <source>
        <dbReference type="EMBL" id="XAH74992.1"/>
    </source>
</evidence>
<dbReference type="RefSeq" id="WP_342758566.1">
    <property type="nucleotide sequence ID" value="NZ_CP146256.1"/>
</dbReference>
<dbReference type="Proteomes" id="UP001451571">
    <property type="component" value="Chromosome"/>
</dbReference>
<feature type="compositionally biased region" description="Low complexity" evidence="1">
    <location>
        <begin position="28"/>
        <end position="58"/>
    </location>
</feature>
<dbReference type="EMBL" id="CP146256">
    <property type="protein sequence ID" value="XAH74992.1"/>
    <property type="molecule type" value="Genomic_DNA"/>
</dbReference>
<feature type="chain" id="PRO_5046096202" evidence="2">
    <location>
        <begin position="21"/>
        <end position="542"/>
    </location>
</feature>
<gene>
    <name evidence="4" type="ORF">V6984_04260</name>
</gene>
<dbReference type="Gene3D" id="3.40.190.10">
    <property type="entry name" value="Periplasmic binding protein-like II"/>
    <property type="match status" value="2"/>
</dbReference>
<proteinExistence type="predicted"/>
<evidence type="ECO:0000313" key="5">
    <source>
        <dbReference type="Proteomes" id="UP001451571"/>
    </source>
</evidence>
<dbReference type="SUPFAM" id="SSF53850">
    <property type="entry name" value="Periplasmic binding protein-like II"/>
    <property type="match status" value="1"/>
</dbReference>
<evidence type="ECO:0000256" key="1">
    <source>
        <dbReference type="SAM" id="MobiDB-lite"/>
    </source>
</evidence>
<dbReference type="PROSITE" id="PS51257">
    <property type="entry name" value="PROKAR_LIPOPROTEIN"/>
    <property type="match status" value="1"/>
</dbReference>
<dbReference type="InterPro" id="IPR022627">
    <property type="entry name" value="DUF3502"/>
</dbReference>
<dbReference type="InterPro" id="IPR050490">
    <property type="entry name" value="Bact_solute-bd_prot1"/>
</dbReference>
<dbReference type="PANTHER" id="PTHR43649:SF17">
    <property type="entry name" value="ABC TRANSPORTER SOLUTE BINDING PROTEIN-SUGAR TRANSPORT"/>
    <property type="match status" value="1"/>
</dbReference>
<feature type="region of interest" description="Disordered" evidence="1">
    <location>
        <begin position="23"/>
        <end position="59"/>
    </location>
</feature>
<feature type="signal peptide" evidence="2">
    <location>
        <begin position="1"/>
        <end position="20"/>
    </location>
</feature>